<reference evidence="2" key="1">
    <citation type="submission" date="2014-11" db="EMBL/GenBank/DDBJ databases">
        <authorList>
            <person name="Geib S."/>
        </authorList>
    </citation>
    <scope>NUCLEOTIDE SEQUENCE</scope>
</reference>
<name>A0A0A1XQE2_ZEUCU</name>
<proteinExistence type="predicted"/>
<evidence type="ECO:0000313" key="2">
    <source>
        <dbReference type="EMBL" id="JAD13549.1"/>
    </source>
</evidence>
<protein>
    <submittedName>
        <fullName evidence="2">PAB-dependent poly(A)-specific ribonuclease subunit PAN2</fullName>
    </submittedName>
</protein>
<feature type="transmembrane region" description="Helical" evidence="1">
    <location>
        <begin position="12"/>
        <end position="36"/>
    </location>
</feature>
<dbReference type="EMBL" id="GBXI01000743">
    <property type="protein sequence ID" value="JAD13549.1"/>
    <property type="molecule type" value="Transcribed_RNA"/>
</dbReference>
<keyword evidence="1" id="KW-0812">Transmembrane</keyword>
<gene>
    <name evidence="2" type="primary">PAN2_0</name>
    <name evidence="2" type="ORF">g.15986</name>
</gene>
<accession>A0A0A1XQE2</accession>
<feature type="transmembrane region" description="Helical" evidence="1">
    <location>
        <begin position="48"/>
        <end position="70"/>
    </location>
</feature>
<organism evidence="2">
    <name type="scientific">Zeugodacus cucurbitae</name>
    <name type="common">Melon fruit fly</name>
    <name type="synonym">Bactrocera cucurbitae</name>
    <dbReference type="NCBI Taxonomy" id="28588"/>
    <lineage>
        <taxon>Eukaryota</taxon>
        <taxon>Metazoa</taxon>
        <taxon>Ecdysozoa</taxon>
        <taxon>Arthropoda</taxon>
        <taxon>Hexapoda</taxon>
        <taxon>Insecta</taxon>
        <taxon>Pterygota</taxon>
        <taxon>Neoptera</taxon>
        <taxon>Endopterygota</taxon>
        <taxon>Diptera</taxon>
        <taxon>Brachycera</taxon>
        <taxon>Muscomorpha</taxon>
        <taxon>Tephritoidea</taxon>
        <taxon>Tephritidae</taxon>
        <taxon>Zeugodacus</taxon>
        <taxon>Zeugodacus</taxon>
    </lineage>
</organism>
<reference evidence="2" key="2">
    <citation type="journal article" date="2015" name="Gigascience">
        <title>Reconstructing a comprehensive transcriptome assembly of a white-pupal translocated strain of the pest fruit fly Bactrocera cucurbitae.</title>
        <authorList>
            <person name="Sim S.B."/>
            <person name="Calla B."/>
            <person name="Hall B."/>
            <person name="DeRego T."/>
            <person name="Geib S.M."/>
        </authorList>
    </citation>
    <scope>NUCLEOTIDE SEQUENCE</scope>
</reference>
<dbReference type="AlphaFoldDB" id="A0A0A1XQE2"/>
<evidence type="ECO:0000256" key="1">
    <source>
        <dbReference type="SAM" id="Phobius"/>
    </source>
</evidence>
<keyword evidence="1" id="KW-1133">Transmembrane helix</keyword>
<sequence length="149" mass="17103">MTAISSNKKLTCLQTSLLILFVLYWFIIVPLVWFAIKPSINTESSSSIAIYALIFFAVYIALSSLFYCCFQEYELKRDEEMKTRVMAASCIPNPAMHLRNNVTANGSDAKRQHNLNPLRGTTLFIICNDKKKLGDNKRTVDYIICVEYW</sequence>
<keyword evidence="1" id="KW-0472">Membrane</keyword>